<name>A0ACC0E044_9BASI</name>
<protein>
    <submittedName>
        <fullName evidence="1">Uncharacterized protein</fullName>
    </submittedName>
</protein>
<comment type="caution">
    <text evidence="1">The sequence shown here is derived from an EMBL/GenBank/DDBJ whole genome shotgun (WGS) entry which is preliminary data.</text>
</comment>
<organism evidence="1 2">
    <name type="scientific">Puccinia striiformis f. sp. tritici</name>
    <dbReference type="NCBI Taxonomy" id="168172"/>
    <lineage>
        <taxon>Eukaryota</taxon>
        <taxon>Fungi</taxon>
        <taxon>Dikarya</taxon>
        <taxon>Basidiomycota</taxon>
        <taxon>Pucciniomycotina</taxon>
        <taxon>Pucciniomycetes</taxon>
        <taxon>Pucciniales</taxon>
        <taxon>Pucciniaceae</taxon>
        <taxon>Puccinia</taxon>
    </lineage>
</organism>
<sequence>MKQPCPASTFPSSAEPTYPLIHDIYDVVPLPWTQEIPAPAGTYVHPNALQIVRKVGGAPATFPNPIHYFSIPGKTLKAANAFIDAMQETVYWTVHKRDIKDTPPVVLTGEVDKGGFHVINPDSRKSGTSQKCGCGAKFIVRNHTTTNTLQVEWHWVHNHNPYSEEEIGTRRTPKVIAQWINKRVISGLEWASIEKLLSCPESRPFFENVFKSLIMWNNQLIQEDYNTFLPIKTDEAGYIFVFQSNWQKNMLIKYGGSMLMLNATHNTVSNYGFGSKKDKENKQKISLYTFLIRDPIIGKGLPVCWAFTLLLAKNAVCGAYKDLHEPPQHYWCLLHVFKAFKTNAIAHLAGGAEEAFAEFHKITYNKSPPKTAWPTFIAKWAAVSPSFVHNADQQWYINRTHWSMHYGTSLTYPIPCTDSTPGYPHKQLYGIVASCPQRQIHRSPERRRLDELVQILKTNCVGYFQRQSAHVQIGIQKQAVNKFQMTAKMAAKIYTPEILDYLGTSNSSVCSSTMIPARLSRYNPLLGTPFSHCIQFPHMYSSKYTPVYHQLPHKPNDQHISCFLKARRGSWGRNDPRLACKHMFYISMQEGGLVAESATTMLLEQILQSLSDQQIEPGPTHYDNQGTPHASLYPLPFLNQNVPLTEGNILTSSDSLCGVRLSVDLTWLDDIAAADSAAKENTYPTTNGPFSWALETGHGSSSADLPTTSAAQFPWTPATGLRSSSADLPTPANALAPMRAQQRHPASKAKPPLPSASRGRALDAKEERRVVRNLQSAGVHTLKEVEMLLRHQKVRDDFASALAITTMELLRDSARDLLSLVQEKCGLSQKQI</sequence>
<reference evidence="2" key="2">
    <citation type="journal article" date="2018" name="Mol. Plant Microbe Interact.">
        <title>Genome sequence resources for the wheat stripe rust pathogen (Puccinia striiformis f. sp. tritici) and the barley stripe rust pathogen (Puccinia striiformis f. sp. hordei).</title>
        <authorList>
            <person name="Xia C."/>
            <person name="Wang M."/>
            <person name="Yin C."/>
            <person name="Cornejo O.E."/>
            <person name="Hulbert S.H."/>
            <person name="Chen X."/>
        </authorList>
    </citation>
    <scope>NUCLEOTIDE SEQUENCE [LARGE SCALE GENOMIC DNA]</scope>
    <source>
        <strain evidence="2">93-210</strain>
    </source>
</reference>
<reference evidence="2" key="1">
    <citation type="journal article" date="2018" name="BMC Genomics">
        <title>Genomic insights into host adaptation between the wheat stripe rust pathogen (Puccinia striiformis f. sp. tritici) and the barley stripe rust pathogen (Puccinia striiformis f. sp. hordei).</title>
        <authorList>
            <person name="Xia C."/>
            <person name="Wang M."/>
            <person name="Yin C."/>
            <person name="Cornejo O.E."/>
            <person name="Hulbert S.H."/>
            <person name="Chen X."/>
        </authorList>
    </citation>
    <scope>NUCLEOTIDE SEQUENCE [LARGE SCALE GENOMIC DNA]</scope>
    <source>
        <strain evidence="2">93-210</strain>
    </source>
</reference>
<dbReference type="EMBL" id="CM045877">
    <property type="protein sequence ID" value="KAI7940767.1"/>
    <property type="molecule type" value="Genomic_DNA"/>
</dbReference>
<keyword evidence="2" id="KW-1185">Reference proteome</keyword>
<gene>
    <name evidence="1" type="ORF">MJO28_013052</name>
</gene>
<proteinExistence type="predicted"/>
<dbReference type="Proteomes" id="UP001060170">
    <property type="component" value="Chromosome 13"/>
</dbReference>
<accession>A0ACC0E044</accession>
<reference evidence="1 2" key="3">
    <citation type="journal article" date="2022" name="Microbiol. Spectr.">
        <title>Folding features and dynamics of 3D genome architecture in plant fungal pathogens.</title>
        <authorList>
            <person name="Xia C."/>
        </authorList>
    </citation>
    <scope>NUCLEOTIDE SEQUENCE [LARGE SCALE GENOMIC DNA]</scope>
    <source>
        <strain evidence="1 2">93-210</strain>
    </source>
</reference>
<evidence type="ECO:0000313" key="2">
    <source>
        <dbReference type="Proteomes" id="UP001060170"/>
    </source>
</evidence>
<evidence type="ECO:0000313" key="1">
    <source>
        <dbReference type="EMBL" id="KAI7940767.1"/>
    </source>
</evidence>